<dbReference type="OMA" id="AVNYACA"/>
<dbReference type="PANTHER" id="PTHR12391">
    <property type="entry name" value="ARP2/3 COMPLEX 21 KD SUBUNIT"/>
    <property type="match status" value="1"/>
</dbReference>
<comment type="similarity">
    <text evidence="2">Belongs to the ARPC3 family.</text>
</comment>
<sequence>MTLKLDKLVYGSSFVDEEGIAKACGCPLLPLKSHIKGPALVSVQDTTDIVDKAITLFRANVFFRTPPT</sequence>
<evidence type="ECO:0000256" key="2">
    <source>
        <dbReference type="ARBA" id="ARBA00010856"/>
    </source>
</evidence>
<keyword evidence="4" id="KW-0009">Actin-binding</keyword>
<evidence type="ECO:0000256" key="5">
    <source>
        <dbReference type="ARBA" id="ARBA00023212"/>
    </source>
</evidence>
<organism evidence="6 7">
    <name type="scientific">Coffea canephora</name>
    <name type="common">Robusta coffee</name>
    <dbReference type="NCBI Taxonomy" id="49390"/>
    <lineage>
        <taxon>Eukaryota</taxon>
        <taxon>Viridiplantae</taxon>
        <taxon>Streptophyta</taxon>
        <taxon>Embryophyta</taxon>
        <taxon>Tracheophyta</taxon>
        <taxon>Spermatophyta</taxon>
        <taxon>Magnoliopsida</taxon>
        <taxon>eudicotyledons</taxon>
        <taxon>Gunneridae</taxon>
        <taxon>Pentapetalae</taxon>
        <taxon>asterids</taxon>
        <taxon>lamiids</taxon>
        <taxon>Gentianales</taxon>
        <taxon>Rubiaceae</taxon>
        <taxon>Ixoroideae</taxon>
        <taxon>Gardenieae complex</taxon>
        <taxon>Bertiereae - Coffeeae clade</taxon>
        <taxon>Coffeeae</taxon>
        <taxon>Coffea</taxon>
    </lineage>
</organism>
<gene>
    <name evidence="6" type="ORF">GSCOC_T00031212001</name>
</gene>
<evidence type="ECO:0000256" key="4">
    <source>
        <dbReference type="ARBA" id="ARBA00023203"/>
    </source>
</evidence>
<dbReference type="AlphaFoldDB" id="A0A068UPW4"/>
<dbReference type="Gene3D" id="1.10.1760.10">
    <property type="entry name" value="Actin-related protein 2/3 complex subunit 3"/>
    <property type="match status" value="1"/>
</dbReference>
<dbReference type="Gramene" id="CDP10476">
    <property type="protein sequence ID" value="CDP10476"/>
    <property type="gene ID" value="GSCOC_T00031212001"/>
</dbReference>
<dbReference type="PhylomeDB" id="A0A068UPW4"/>
<dbReference type="GO" id="GO:0030833">
    <property type="term" value="P:regulation of actin filament polymerization"/>
    <property type="evidence" value="ECO:0007669"/>
    <property type="project" value="InterPro"/>
</dbReference>
<name>A0A068UPW4_COFCA</name>
<dbReference type="InterPro" id="IPR036753">
    <property type="entry name" value="ARPC3_sf"/>
</dbReference>
<dbReference type="GO" id="GO:0034314">
    <property type="term" value="P:Arp2/3 complex-mediated actin nucleation"/>
    <property type="evidence" value="ECO:0007669"/>
    <property type="project" value="InterPro"/>
</dbReference>
<evidence type="ECO:0000313" key="7">
    <source>
        <dbReference type="Proteomes" id="UP000295252"/>
    </source>
</evidence>
<comment type="subcellular location">
    <subcellularLocation>
        <location evidence="1">Cytoplasm</location>
        <location evidence="1">Cytoskeleton</location>
    </subcellularLocation>
</comment>
<dbReference type="EMBL" id="HG739129">
    <property type="protein sequence ID" value="CDP10476.1"/>
    <property type="molecule type" value="Genomic_DNA"/>
</dbReference>
<protein>
    <submittedName>
        <fullName evidence="6">Uncharacterized protein</fullName>
    </submittedName>
</protein>
<keyword evidence="7" id="KW-1185">Reference proteome</keyword>
<reference evidence="7" key="1">
    <citation type="journal article" date="2014" name="Science">
        <title>The coffee genome provides insight into the convergent evolution of caffeine biosynthesis.</title>
        <authorList>
            <person name="Denoeud F."/>
            <person name="Carretero-Paulet L."/>
            <person name="Dereeper A."/>
            <person name="Droc G."/>
            <person name="Guyot R."/>
            <person name="Pietrella M."/>
            <person name="Zheng C."/>
            <person name="Alberti A."/>
            <person name="Anthony F."/>
            <person name="Aprea G."/>
            <person name="Aury J.M."/>
            <person name="Bento P."/>
            <person name="Bernard M."/>
            <person name="Bocs S."/>
            <person name="Campa C."/>
            <person name="Cenci A."/>
            <person name="Combes M.C."/>
            <person name="Crouzillat D."/>
            <person name="Da Silva C."/>
            <person name="Daddiego L."/>
            <person name="De Bellis F."/>
            <person name="Dussert S."/>
            <person name="Garsmeur O."/>
            <person name="Gayraud T."/>
            <person name="Guignon V."/>
            <person name="Jahn K."/>
            <person name="Jamilloux V."/>
            <person name="Joet T."/>
            <person name="Labadie K."/>
            <person name="Lan T."/>
            <person name="Leclercq J."/>
            <person name="Lepelley M."/>
            <person name="Leroy T."/>
            <person name="Li L.T."/>
            <person name="Librado P."/>
            <person name="Lopez L."/>
            <person name="Munoz A."/>
            <person name="Noel B."/>
            <person name="Pallavicini A."/>
            <person name="Perrotta G."/>
            <person name="Poncet V."/>
            <person name="Pot D."/>
            <person name="Priyono X."/>
            <person name="Rigoreau M."/>
            <person name="Rouard M."/>
            <person name="Rozas J."/>
            <person name="Tranchant-Dubreuil C."/>
            <person name="VanBuren R."/>
            <person name="Zhang Q."/>
            <person name="Andrade A.C."/>
            <person name="Argout X."/>
            <person name="Bertrand B."/>
            <person name="de Kochko A."/>
            <person name="Graziosi G."/>
            <person name="Henry R.J."/>
            <person name="Jayarama X."/>
            <person name="Ming R."/>
            <person name="Nagai C."/>
            <person name="Rounsley S."/>
            <person name="Sankoff D."/>
            <person name="Giuliano G."/>
            <person name="Albert V.A."/>
            <person name="Wincker P."/>
            <person name="Lashermes P."/>
        </authorList>
    </citation>
    <scope>NUCLEOTIDE SEQUENCE [LARGE SCALE GENOMIC DNA]</scope>
    <source>
        <strain evidence="7">cv. DH200-94</strain>
    </source>
</reference>
<dbReference type="InParanoid" id="A0A068UPW4"/>
<dbReference type="GO" id="GO:0003779">
    <property type="term" value="F:actin binding"/>
    <property type="evidence" value="ECO:0007669"/>
    <property type="project" value="UniProtKB-KW"/>
</dbReference>
<evidence type="ECO:0000313" key="6">
    <source>
        <dbReference type="EMBL" id="CDP10476.1"/>
    </source>
</evidence>
<dbReference type="SUPFAM" id="SSF69060">
    <property type="entry name" value="Arp2/3 complex 21 kDa subunit ARPC3"/>
    <property type="match status" value="1"/>
</dbReference>
<dbReference type="STRING" id="49390.A0A068UPW4"/>
<dbReference type="Pfam" id="PF04062">
    <property type="entry name" value="P21-Arc"/>
    <property type="match status" value="1"/>
</dbReference>
<accession>A0A068UPW4</accession>
<evidence type="ECO:0000256" key="3">
    <source>
        <dbReference type="ARBA" id="ARBA00022490"/>
    </source>
</evidence>
<evidence type="ECO:0000256" key="1">
    <source>
        <dbReference type="ARBA" id="ARBA00004245"/>
    </source>
</evidence>
<dbReference type="GO" id="GO:0005885">
    <property type="term" value="C:Arp2/3 protein complex"/>
    <property type="evidence" value="ECO:0007669"/>
    <property type="project" value="InterPro"/>
</dbReference>
<proteinExistence type="inferred from homology"/>
<dbReference type="InterPro" id="IPR007204">
    <property type="entry name" value="ARPC3"/>
</dbReference>
<dbReference type="Proteomes" id="UP000295252">
    <property type="component" value="Chromosome VIII"/>
</dbReference>
<keyword evidence="3" id="KW-0963">Cytoplasm</keyword>
<keyword evidence="5" id="KW-0206">Cytoskeleton</keyword>